<comment type="similarity">
    <text evidence="7">Belongs to the IspD/TarI cytidylyltransferase family. IspD subfamily.</text>
</comment>
<feature type="site" description="Transition state stabilizer" evidence="14">
    <location>
        <position position="23"/>
    </location>
</feature>
<dbReference type="RefSeq" id="WP_204964144.1">
    <property type="nucleotide sequence ID" value="NZ_BAAAUR010000010.1"/>
</dbReference>
<comment type="catalytic activity">
    <reaction evidence="2 14">
        <text>2-C-methyl-D-erythritol 4-phosphate + CTP + H(+) = 4-CDP-2-C-methyl-D-erythritol + diphosphate</text>
        <dbReference type="Rhea" id="RHEA:13429"/>
        <dbReference type="ChEBI" id="CHEBI:15378"/>
        <dbReference type="ChEBI" id="CHEBI:33019"/>
        <dbReference type="ChEBI" id="CHEBI:37563"/>
        <dbReference type="ChEBI" id="CHEBI:57823"/>
        <dbReference type="ChEBI" id="CHEBI:58262"/>
        <dbReference type="EC" id="2.7.7.60"/>
    </reaction>
</comment>
<dbReference type="InterPro" id="IPR036571">
    <property type="entry name" value="MECDP_synthase_sf"/>
</dbReference>
<dbReference type="GO" id="GO:0016114">
    <property type="term" value="P:terpenoid biosynthetic process"/>
    <property type="evidence" value="ECO:0007669"/>
    <property type="project" value="InterPro"/>
</dbReference>
<feature type="binding site" evidence="14">
    <location>
        <position position="286"/>
    </location>
    <ligand>
        <name>a divalent metal cation</name>
        <dbReference type="ChEBI" id="CHEBI:60240"/>
    </ligand>
</feature>
<proteinExistence type="inferred from homology"/>
<dbReference type="NCBIfam" id="TIGR00151">
    <property type="entry name" value="ispF"/>
    <property type="match status" value="1"/>
</dbReference>
<evidence type="ECO:0000256" key="2">
    <source>
        <dbReference type="ARBA" id="ARBA00001282"/>
    </source>
</evidence>
<feature type="site" description="Transition state stabilizer" evidence="14">
    <location>
        <position position="30"/>
    </location>
</feature>
<comment type="catalytic activity">
    <reaction evidence="1 14">
        <text>4-CDP-2-C-methyl-D-erythritol 2-phosphate = 2-C-methyl-D-erythritol 2,4-cyclic diphosphate + CMP</text>
        <dbReference type="Rhea" id="RHEA:23864"/>
        <dbReference type="ChEBI" id="CHEBI:57919"/>
        <dbReference type="ChEBI" id="CHEBI:58483"/>
        <dbReference type="ChEBI" id="CHEBI:60377"/>
        <dbReference type="EC" id="4.6.1.12"/>
    </reaction>
</comment>
<dbReference type="AlphaFoldDB" id="A0A9W6HKX7"/>
<dbReference type="SUPFAM" id="SSF69765">
    <property type="entry name" value="IpsF-like"/>
    <property type="match status" value="1"/>
</dbReference>
<comment type="similarity">
    <text evidence="14">In the C-terminal section; belongs to the IspF family.</text>
</comment>
<feature type="region of interest" description="2-C-methyl-D-erythritol 4-phosphate cytidylyltransferase" evidence="14">
    <location>
        <begin position="1"/>
        <end position="245"/>
    </location>
</feature>
<dbReference type="InterPro" id="IPR003526">
    <property type="entry name" value="MECDP_synthase"/>
</dbReference>
<dbReference type="SUPFAM" id="SSF53448">
    <property type="entry name" value="Nucleotide-diphospho-sugar transferases"/>
    <property type="match status" value="1"/>
</dbReference>
<dbReference type="EC" id="4.6.1.12" evidence="14"/>
<dbReference type="HAMAP" id="MF_01520">
    <property type="entry name" value="IspDF"/>
    <property type="match status" value="1"/>
</dbReference>
<comment type="caution">
    <text evidence="14">Lacks conserved residue(s) required for the propagation of feature annotation.</text>
</comment>
<reference evidence="16" key="2">
    <citation type="submission" date="2023-01" db="EMBL/GenBank/DDBJ databases">
        <authorList>
            <person name="Sun Q."/>
            <person name="Evtushenko L."/>
        </authorList>
    </citation>
    <scope>NUCLEOTIDE SEQUENCE</scope>
    <source>
        <strain evidence="16">VKM Ac-1940</strain>
    </source>
</reference>
<dbReference type="InterPro" id="IPR018294">
    <property type="entry name" value="ISPD_synthase_CS"/>
</dbReference>
<evidence type="ECO:0000259" key="15">
    <source>
        <dbReference type="Pfam" id="PF02542"/>
    </source>
</evidence>
<feature type="binding site" evidence="14">
    <location>
        <begin position="252"/>
        <end position="254"/>
    </location>
    <ligand>
        <name>4-CDP-2-C-methyl-D-erythritol 2-phosphate</name>
        <dbReference type="ChEBI" id="CHEBI:57919"/>
    </ligand>
</feature>
<dbReference type="InterPro" id="IPR029044">
    <property type="entry name" value="Nucleotide-diphossugar_trans"/>
</dbReference>
<comment type="cofactor">
    <cofactor evidence="3 14">
        <name>a divalent metal cation</name>
        <dbReference type="ChEBI" id="CHEBI:60240"/>
    </cofactor>
</comment>
<feature type="binding site" evidence="14">
    <location>
        <begin position="278"/>
        <end position="279"/>
    </location>
    <ligand>
        <name>4-CDP-2-C-methyl-D-erythritol 2-phosphate</name>
        <dbReference type="ChEBI" id="CHEBI:57919"/>
    </ligand>
</feature>
<dbReference type="GO" id="GO:0046872">
    <property type="term" value="F:metal ion binding"/>
    <property type="evidence" value="ECO:0007669"/>
    <property type="project" value="UniProtKB-KW"/>
</dbReference>
<evidence type="ECO:0000256" key="8">
    <source>
        <dbReference type="ARBA" id="ARBA00022679"/>
    </source>
</evidence>
<comment type="pathway">
    <text evidence="4 14">Isoprenoid biosynthesis; isopentenyl diphosphate biosynthesis via DXP pathway; isopentenyl diphosphate from 1-deoxy-D-xylulose 5-phosphate: step 4/6.</text>
</comment>
<dbReference type="PANTHER" id="PTHR32125">
    <property type="entry name" value="2-C-METHYL-D-ERYTHRITOL 4-PHOSPHATE CYTIDYLYLTRANSFERASE, CHLOROPLASTIC"/>
    <property type="match status" value="1"/>
</dbReference>
<keyword evidence="9 14" id="KW-0548">Nucleotidyltransferase</keyword>
<feature type="site" description="Positions MEP for the nucleophilic attack" evidence="14">
    <location>
        <position position="216"/>
    </location>
</feature>
<evidence type="ECO:0000256" key="14">
    <source>
        <dbReference type="HAMAP-Rule" id="MF_01520"/>
    </source>
</evidence>
<dbReference type="HAMAP" id="MF_00107">
    <property type="entry name" value="IspF"/>
    <property type="match status" value="1"/>
</dbReference>
<keyword evidence="17" id="KW-1185">Reference proteome</keyword>
<dbReference type="Gene3D" id="3.90.550.10">
    <property type="entry name" value="Spore Coat Polysaccharide Biosynthesis Protein SpsA, Chain A"/>
    <property type="match status" value="1"/>
</dbReference>
<feature type="binding site" evidence="14">
    <location>
        <position position="252"/>
    </location>
    <ligand>
        <name>a divalent metal cation</name>
        <dbReference type="ChEBI" id="CHEBI:60240"/>
    </ligand>
</feature>
<keyword evidence="12 14" id="KW-0456">Lyase</keyword>
<comment type="pathway">
    <text evidence="5 14">Isoprenoid biosynthesis; isopentenyl diphosphate biosynthesis via DXP pathway; isopentenyl diphosphate from 1-deoxy-D-xylulose 5-phosphate: step 2/6.</text>
</comment>
<evidence type="ECO:0000256" key="12">
    <source>
        <dbReference type="ARBA" id="ARBA00023239"/>
    </source>
</evidence>
<feature type="binding site" evidence="14">
    <location>
        <position position="380"/>
    </location>
    <ligand>
        <name>4-CDP-2-C-methyl-D-erythritol 2-phosphate</name>
        <dbReference type="ChEBI" id="CHEBI:57919"/>
    </ligand>
</feature>
<feature type="binding site" evidence="14">
    <location>
        <begin position="373"/>
        <end position="376"/>
    </location>
    <ligand>
        <name>4-CDP-2-C-methyl-D-erythritol 2-phosphate</name>
        <dbReference type="ChEBI" id="CHEBI:57919"/>
    </ligand>
</feature>
<dbReference type="HAMAP" id="MF_00108">
    <property type="entry name" value="IspD"/>
    <property type="match status" value="1"/>
</dbReference>
<dbReference type="EC" id="2.7.7.60" evidence="14"/>
<dbReference type="FunFam" id="3.90.550.10:FF:000003">
    <property type="entry name" value="2-C-methyl-D-erythritol 4-phosphate cytidylyltransferase"/>
    <property type="match status" value="1"/>
</dbReference>
<dbReference type="InterPro" id="IPR034683">
    <property type="entry name" value="IspD/TarI"/>
</dbReference>
<dbReference type="PANTHER" id="PTHR32125:SF4">
    <property type="entry name" value="2-C-METHYL-D-ERYTHRITOL 4-PHOSPHATE CYTIDYLYLTRANSFERASE, CHLOROPLASTIC"/>
    <property type="match status" value="1"/>
</dbReference>
<dbReference type="EMBL" id="BSER01000003">
    <property type="protein sequence ID" value="GLJ94669.1"/>
    <property type="molecule type" value="Genomic_DNA"/>
</dbReference>
<reference evidence="16" key="1">
    <citation type="journal article" date="2014" name="Int. J. Syst. Evol. Microbiol.">
        <title>Complete genome sequence of Corynebacterium casei LMG S-19264T (=DSM 44701T), isolated from a smear-ripened cheese.</title>
        <authorList>
            <consortium name="US DOE Joint Genome Institute (JGI-PGF)"/>
            <person name="Walter F."/>
            <person name="Albersmeier A."/>
            <person name="Kalinowski J."/>
            <person name="Ruckert C."/>
        </authorList>
    </citation>
    <scope>NUCLEOTIDE SEQUENCE</scope>
    <source>
        <strain evidence="16">VKM Ac-1940</strain>
    </source>
</reference>
<keyword evidence="8 14" id="KW-0808">Transferase</keyword>
<sequence>MSSDLVPVPRVAVIVVAAGSGQRLGAGVPKAFVGIDAHTVLRHALHGVFDGPLAQVIVVAPAERVGDALTELHEAAGDRHELASVVEGGATRQASVAAGLHAVWPDVELVLVHDAARALTPATVFTRVVAALDDGDDAVLPVLPVVDTVKRVDGDVVVEAVDRSVLAAAQTPQGFRRAVLEAAYARADADHTDDAALVQAAGVSVRTVPGDDRSFKITTPTDLDRARALLRPDAPSVDGRRAAVPRVGVGTDVHAFGGDAALWLAGVEWPGEQGLQGHSDGDAVAHAIVDAVLAAAGLGDIGTHFGTDRPEYAGAHAAAFLARTRELVEAAGFAIGNVSVQVQANRPRFSSRRADAERVLSSALGAPVTVSATTTDGLGFTGAGDGVAAFAVALVVPVV</sequence>
<dbReference type="Pfam" id="PF02542">
    <property type="entry name" value="YgbB"/>
    <property type="match status" value="1"/>
</dbReference>
<organism evidence="16 17">
    <name type="scientific">Microbacterium dextranolyticum</name>
    <dbReference type="NCBI Taxonomy" id="36806"/>
    <lineage>
        <taxon>Bacteria</taxon>
        <taxon>Bacillati</taxon>
        <taxon>Actinomycetota</taxon>
        <taxon>Actinomycetes</taxon>
        <taxon>Micrococcales</taxon>
        <taxon>Microbacteriaceae</taxon>
        <taxon>Microbacterium</taxon>
    </lineage>
</organism>
<dbReference type="PROSITE" id="PS01350">
    <property type="entry name" value="ISPF"/>
    <property type="match status" value="1"/>
</dbReference>
<feature type="domain" description="2-C-methyl-D-erythritol 2,4-cyclodiphosphate synthase" evidence="15">
    <location>
        <begin position="246"/>
        <end position="395"/>
    </location>
</feature>
<evidence type="ECO:0000256" key="1">
    <source>
        <dbReference type="ARBA" id="ARBA00000200"/>
    </source>
</evidence>
<evidence type="ECO:0000313" key="17">
    <source>
        <dbReference type="Proteomes" id="UP001142291"/>
    </source>
</evidence>
<dbReference type="InterPro" id="IPR050088">
    <property type="entry name" value="IspD/TarI_cytidylyltransf_bact"/>
</dbReference>
<evidence type="ECO:0000256" key="9">
    <source>
        <dbReference type="ARBA" id="ARBA00022695"/>
    </source>
</evidence>
<name>A0A9W6HKX7_9MICO</name>
<keyword evidence="13 14" id="KW-0511">Multifunctional enzyme</keyword>
<feature type="binding site" evidence="14">
    <location>
        <position position="254"/>
    </location>
    <ligand>
        <name>a divalent metal cation</name>
        <dbReference type="ChEBI" id="CHEBI:60240"/>
    </ligand>
</feature>
<evidence type="ECO:0000256" key="4">
    <source>
        <dbReference type="ARBA" id="ARBA00004709"/>
    </source>
</evidence>
<comment type="similarity">
    <text evidence="14">In the N-terminal section; belongs to the IspD/TarI cytidylyltransferase family. IspD subfamily.</text>
</comment>
<feature type="site" description="Positions MEP for the nucleophilic attack" evidence="14">
    <location>
        <position position="163"/>
    </location>
</feature>
<evidence type="ECO:0000256" key="6">
    <source>
        <dbReference type="ARBA" id="ARBA00008480"/>
    </source>
</evidence>
<feature type="site" description="Transition state stabilizer" evidence="14">
    <location>
        <position position="374"/>
    </location>
</feature>
<keyword evidence="11 14" id="KW-0414">Isoprene biosynthesis</keyword>
<protein>
    <recommendedName>
        <fullName evidence="14">Bifunctional enzyme IspD/IspF</fullName>
    </recommendedName>
    <domain>
        <recommendedName>
            <fullName evidence="14">2-C-methyl-D-erythritol 4-phosphate cytidylyltransferase</fullName>
            <ecNumber evidence="14">2.7.7.60</ecNumber>
        </recommendedName>
        <alternativeName>
            <fullName evidence="14">4-diphosphocytidyl-2C-methyl-D-erythritol synthase</fullName>
        </alternativeName>
        <alternativeName>
            <fullName evidence="14">MEP cytidylyltransferase</fullName>
            <shortName evidence="14">MCT</shortName>
        </alternativeName>
    </domain>
    <domain>
        <recommendedName>
            <fullName evidence="14">2-C-methyl-D-erythritol 2,4-cyclodiphosphate synthase</fullName>
            <shortName evidence="14">MECDP-synthase</shortName>
            <shortName evidence="14">MECPP-synthase</shortName>
            <shortName evidence="14">MECPS</shortName>
            <ecNumber evidence="14">4.6.1.12</ecNumber>
        </recommendedName>
    </domain>
</protein>
<evidence type="ECO:0000256" key="11">
    <source>
        <dbReference type="ARBA" id="ARBA00023229"/>
    </source>
</evidence>
<feature type="site" description="Transition state stabilizer" evidence="14">
    <location>
        <position position="278"/>
    </location>
</feature>
<dbReference type="Gene3D" id="3.30.1330.50">
    <property type="entry name" value="2-C-methyl-D-erythritol 2,4-cyclodiphosphate synthase"/>
    <property type="match status" value="1"/>
</dbReference>
<evidence type="ECO:0000256" key="13">
    <source>
        <dbReference type="ARBA" id="ARBA00023268"/>
    </source>
</evidence>
<dbReference type="NCBIfam" id="TIGR00453">
    <property type="entry name" value="ispD"/>
    <property type="match status" value="1"/>
</dbReference>
<evidence type="ECO:0000256" key="5">
    <source>
        <dbReference type="ARBA" id="ARBA00004787"/>
    </source>
</evidence>
<keyword evidence="10 14" id="KW-0479">Metal-binding</keyword>
<comment type="caution">
    <text evidence="16">The sequence shown here is derived from an EMBL/GenBank/DDBJ whole genome shotgun (WGS) entry which is preliminary data.</text>
</comment>
<evidence type="ECO:0000256" key="3">
    <source>
        <dbReference type="ARBA" id="ARBA00001968"/>
    </source>
</evidence>
<evidence type="ECO:0000256" key="10">
    <source>
        <dbReference type="ARBA" id="ARBA00022723"/>
    </source>
</evidence>
<comment type="function">
    <text evidence="14">Bifunctional enzyme that catalyzes the formation of 4-diphosphocytidyl-2-C-methyl-D-erythritol from CTP and 2-C-methyl-D-erythritol 4-phosphate (MEP) (IspD), and catalyzes the conversion of 4-diphosphocytidyl-2-C-methyl-D-erythritol 2-phosphate (CDP-ME2P) to 2-C-methyl-D-erythritol 2,4-cyclodiphosphate (ME-CPP) with a corresponding release of cytidine 5-monophosphate (CMP) (IspF).</text>
</comment>
<dbReference type="InterPro" id="IPR026596">
    <property type="entry name" value="IspD/F"/>
</dbReference>
<dbReference type="InterPro" id="IPR001228">
    <property type="entry name" value="IspD"/>
</dbReference>
<dbReference type="Proteomes" id="UP001142291">
    <property type="component" value="Unassembled WGS sequence"/>
</dbReference>
<dbReference type="CDD" id="cd00554">
    <property type="entry name" value="MECDP_synthase"/>
    <property type="match status" value="1"/>
</dbReference>
<dbReference type="FunFam" id="3.30.1330.50:FF:000003">
    <property type="entry name" value="2-C-methyl-D-erythritol 2,4-cyclodiphosphate synthase"/>
    <property type="match status" value="1"/>
</dbReference>
<dbReference type="GO" id="GO:0050518">
    <property type="term" value="F:2-C-methyl-D-erythritol 4-phosphate cytidylyltransferase activity"/>
    <property type="evidence" value="ECO:0007669"/>
    <property type="project" value="UniProtKB-UniRule"/>
</dbReference>
<dbReference type="PROSITE" id="PS01295">
    <property type="entry name" value="ISPD"/>
    <property type="match status" value="1"/>
</dbReference>
<evidence type="ECO:0000313" key="16">
    <source>
        <dbReference type="EMBL" id="GLJ94669.1"/>
    </source>
</evidence>
<dbReference type="GO" id="GO:0019288">
    <property type="term" value="P:isopentenyl diphosphate biosynthetic process, methylerythritol 4-phosphate pathway"/>
    <property type="evidence" value="ECO:0007669"/>
    <property type="project" value="UniProtKB-UniRule"/>
</dbReference>
<dbReference type="Pfam" id="PF01128">
    <property type="entry name" value="IspD"/>
    <property type="match status" value="1"/>
</dbReference>
<dbReference type="CDD" id="cd02516">
    <property type="entry name" value="CDP-ME_synthetase"/>
    <property type="match status" value="1"/>
</dbReference>
<accession>A0A9W6HKX7</accession>
<gene>
    <name evidence="14 16" type="primary">ispDF</name>
    <name evidence="16" type="ORF">GCM10017591_07300</name>
</gene>
<feature type="region of interest" description="2-C-methyl-D-erythritol 2,4-cyclodiphosphate synthase" evidence="14">
    <location>
        <begin position="246"/>
        <end position="399"/>
    </location>
</feature>
<dbReference type="GO" id="GO:0008685">
    <property type="term" value="F:2-C-methyl-D-erythritol 2,4-cyclodiphosphate synthase activity"/>
    <property type="evidence" value="ECO:0007669"/>
    <property type="project" value="UniProtKB-UniRule"/>
</dbReference>
<comment type="similarity">
    <text evidence="6">Belongs to the IspF family.</text>
</comment>
<feature type="binding site" evidence="14">
    <location>
        <begin position="300"/>
        <end position="302"/>
    </location>
    <ligand>
        <name>4-CDP-2-C-methyl-D-erythritol 2-phosphate</name>
        <dbReference type="ChEBI" id="CHEBI:57919"/>
    </ligand>
</feature>
<dbReference type="InterPro" id="IPR020555">
    <property type="entry name" value="MECDP_synthase_CS"/>
</dbReference>
<evidence type="ECO:0000256" key="7">
    <source>
        <dbReference type="ARBA" id="ARBA00009789"/>
    </source>
</evidence>